<feature type="domain" description="NB-ARC" evidence="8">
    <location>
        <begin position="655"/>
        <end position="703"/>
    </location>
</feature>
<dbReference type="EMBL" id="JADGMS010000019">
    <property type="protein sequence ID" value="KAF9661505.1"/>
    <property type="molecule type" value="Genomic_DNA"/>
</dbReference>
<dbReference type="OrthoDB" id="1748947at2759"/>
<name>A0A835MCS6_9ROSI</name>
<protein>
    <recommendedName>
        <fullName evidence="1">ADP-ribosyl cyclase/cyclic ADP-ribose hydrolase</fullName>
        <ecNumber evidence="1">3.2.2.6</ecNumber>
    </recommendedName>
</protein>
<dbReference type="InterPro" id="IPR045344">
    <property type="entry name" value="C-JID"/>
</dbReference>
<dbReference type="GO" id="GO:0061809">
    <property type="term" value="F:NAD+ nucleosidase activity, cyclic ADP-ribose generating"/>
    <property type="evidence" value="ECO:0007669"/>
    <property type="project" value="UniProtKB-EC"/>
</dbReference>
<feature type="compositionally biased region" description="Basic residues" evidence="7">
    <location>
        <begin position="1254"/>
        <end position="1267"/>
    </location>
</feature>
<dbReference type="SMART" id="SM00369">
    <property type="entry name" value="LRR_TYP"/>
    <property type="match status" value="5"/>
</dbReference>
<evidence type="ECO:0000256" key="7">
    <source>
        <dbReference type="SAM" id="MobiDB-lite"/>
    </source>
</evidence>
<evidence type="ECO:0000259" key="10">
    <source>
        <dbReference type="Pfam" id="PF23286"/>
    </source>
</evidence>
<dbReference type="InterPro" id="IPR032675">
    <property type="entry name" value="LRR_dom_sf"/>
</dbReference>
<evidence type="ECO:0000256" key="2">
    <source>
        <dbReference type="ARBA" id="ARBA00022614"/>
    </source>
</evidence>
<feature type="domain" description="C-JID" evidence="9">
    <location>
        <begin position="450"/>
        <end position="594"/>
    </location>
</feature>
<dbReference type="SUPFAM" id="SSF52058">
    <property type="entry name" value="L domain-like"/>
    <property type="match status" value="2"/>
</dbReference>
<dbReference type="InterPro" id="IPR027417">
    <property type="entry name" value="P-loop_NTPase"/>
</dbReference>
<keyword evidence="2" id="KW-0433">Leucine-rich repeat</keyword>
<keyword evidence="12" id="KW-1185">Reference proteome</keyword>
<dbReference type="Pfam" id="PF20160">
    <property type="entry name" value="C-JID"/>
    <property type="match status" value="2"/>
</dbReference>
<accession>A0A835MCS6</accession>
<comment type="catalytic activity">
    <reaction evidence="6">
        <text>NAD(+) + H2O = ADP-D-ribose + nicotinamide + H(+)</text>
        <dbReference type="Rhea" id="RHEA:16301"/>
        <dbReference type="ChEBI" id="CHEBI:15377"/>
        <dbReference type="ChEBI" id="CHEBI:15378"/>
        <dbReference type="ChEBI" id="CHEBI:17154"/>
        <dbReference type="ChEBI" id="CHEBI:57540"/>
        <dbReference type="ChEBI" id="CHEBI:57967"/>
        <dbReference type="EC" id="3.2.2.6"/>
    </reaction>
    <physiologicalReaction direction="left-to-right" evidence="6">
        <dbReference type="Rhea" id="RHEA:16302"/>
    </physiologicalReaction>
</comment>
<dbReference type="Proteomes" id="UP000657918">
    <property type="component" value="Unassembled WGS sequence"/>
</dbReference>
<dbReference type="AlphaFoldDB" id="A0A835MCS6"/>
<feature type="domain" description="Disease resistance protein RPS4B/Roq1-like leucine-rich repeats" evidence="10">
    <location>
        <begin position="853"/>
        <end position="1064"/>
    </location>
</feature>
<keyword evidence="5" id="KW-0520">NAD</keyword>
<dbReference type="GO" id="GO:0043531">
    <property type="term" value="F:ADP binding"/>
    <property type="evidence" value="ECO:0007669"/>
    <property type="project" value="InterPro"/>
</dbReference>
<dbReference type="Gene3D" id="3.80.10.10">
    <property type="entry name" value="Ribonuclease Inhibitor"/>
    <property type="match status" value="4"/>
</dbReference>
<sequence length="1280" mass="143518">MHDLLQEMAFEIVRQESIKELGKRSRLWSPRDVSQVLTKNLSVIRVDVSGCSNVTKFPNIPENTRYLYLSETAVEEFPSSVGHLWRISSLDLSNCGRLKNLPSTIHELACLEKLNLSGCSTITEFPNVSCNIKELYLDGTAIEEIPSSIECCYKLVELRLRNCTKFESLPGTICNLKSLEKLNLSGCSQLKRFPGVLETMESLRYLYLDRTGIKNLPSPIRNLKGLCFLELGNCIYLEGKDLSDLRLLEQDVDLKYLRKLNLSGCGIREVPKSLGCLTSLEALDLSGNNFVILPKDISKLYELQYLGLRYCSRLVSLQKLPPRLAKLDAHSCTSLTTVPSSSTIVDGNIFEFIFTNCLKLGEIAHNNIMAYALLKIQLYAKRLYNEVSLSLSLSLSLTHTHTHTHTRVQSCLIISLYCYCHLLCFHGCMVEHFFTLQISSVAAGVSSFCLPGSKVPAWFLQQNSAASVTIQLLSGCANSELLGFVLCTVVAFEPSYDASGGFQVKCTYHFKNDHADPCILHCYFASCYGSLHKRSVQSDHVFFGYDPCLNATKDFWYGKYSEVSVEFSVEDMDNNPLQRCHVSKCGVRELYTQAESYCDFILPYRQEGGAKEEDKSSAFILPESKLVDQIVHHILKELNKSFSSDLKGLVGIDSLIKEIVASLSAESPECFVVGIWGMGGIGKTTIAGEIFNKIAGEYEADIGISVLVDMCLLTISGNKIGMHDLLQHMAHFIVRQESVHIGKRSRLWDFNDVYEVLTRNLGTKNVEGIFVDLDSFEKKMKITSTAFARMYNLRVLIVRKSGFGNNENVQYLNLNETSLPELPRSIEHLGRLVALNLSDCKQLGNLPEDFRSLKSLEIADLSGCSNIAMFPAFPESVRYIYLSGTAIEEIPSSIDRLSRLFCLNLMDCKRLKNLPCTFSKLASLQKLSLSGCSIITEFPDLPVSIKELYLDGTAISEIPSNLECNLLPEVQSLLKFNEREVKLCRLHQLYLNDCKLLFLPGSLAFLSSLEVLDLSGNSFTLLPTLTKLLKLKSLILRNCVELECIPTLPPRLMKLDANNCSSLSSMPPVISGTSSVCFPGINVPDWFRNQTQGFSLTIKLPSQSATDQFLGFVLCAVVDFGYSFKTSDGSQVKCIYHIKNEDEDSHDLLSYFGGWFDGEHVREVSNDMLFVGYDPCLEFTKCYVFGKCSEVVIEFYPEDRSTNPLKSCNVIKCGVRLLSAQDDNSVKIGKNSTHNHHRTGDTNPQPPQKITDLHHKKEHRIGRRRPQPKIPNKLYKETDQ</sequence>
<feature type="region of interest" description="Disordered" evidence="7">
    <location>
        <begin position="1225"/>
        <end position="1280"/>
    </location>
</feature>
<dbReference type="PANTHER" id="PTHR47186:SF63">
    <property type="entry name" value="C-JID DOMAIN-CONTAINING PROTEIN"/>
    <property type="match status" value="1"/>
</dbReference>
<keyword evidence="3" id="KW-0677">Repeat</keyword>
<dbReference type="Pfam" id="PF00931">
    <property type="entry name" value="NB-ARC"/>
    <property type="match status" value="1"/>
</dbReference>
<dbReference type="InterPro" id="IPR058546">
    <property type="entry name" value="RPS4B/Roq1-like_LRR"/>
</dbReference>
<keyword evidence="4" id="KW-0611">Plant defense</keyword>
<dbReference type="PROSITE" id="PS51450">
    <property type="entry name" value="LRR"/>
    <property type="match status" value="1"/>
</dbReference>
<comment type="caution">
    <text evidence="11">The sequence shown here is derived from an EMBL/GenBank/DDBJ whole genome shotgun (WGS) entry which is preliminary data.</text>
</comment>
<evidence type="ECO:0000256" key="4">
    <source>
        <dbReference type="ARBA" id="ARBA00022821"/>
    </source>
</evidence>
<dbReference type="Pfam" id="PF23286">
    <property type="entry name" value="LRR_13"/>
    <property type="match status" value="1"/>
</dbReference>
<organism evidence="11 12">
    <name type="scientific">Salix dunnii</name>
    <dbReference type="NCBI Taxonomy" id="1413687"/>
    <lineage>
        <taxon>Eukaryota</taxon>
        <taxon>Viridiplantae</taxon>
        <taxon>Streptophyta</taxon>
        <taxon>Embryophyta</taxon>
        <taxon>Tracheophyta</taxon>
        <taxon>Spermatophyta</taxon>
        <taxon>Magnoliopsida</taxon>
        <taxon>eudicotyledons</taxon>
        <taxon>Gunneridae</taxon>
        <taxon>Pentapetalae</taxon>
        <taxon>rosids</taxon>
        <taxon>fabids</taxon>
        <taxon>Malpighiales</taxon>
        <taxon>Salicaceae</taxon>
        <taxon>Saliceae</taxon>
        <taxon>Salix</taxon>
    </lineage>
</organism>
<evidence type="ECO:0000259" key="9">
    <source>
        <dbReference type="Pfam" id="PF20160"/>
    </source>
</evidence>
<reference evidence="11 12" key="1">
    <citation type="submission" date="2020-10" db="EMBL/GenBank/DDBJ databases">
        <title>Plant Genome Project.</title>
        <authorList>
            <person name="Zhang R.-G."/>
        </authorList>
    </citation>
    <scope>NUCLEOTIDE SEQUENCE [LARGE SCALE GENOMIC DNA]</scope>
    <source>
        <strain evidence="11">FAFU-HL-1</strain>
        <tissue evidence="11">Leaf</tissue>
    </source>
</reference>
<dbReference type="InterPro" id="IPR003591">
    <property type="entry name" value="Leu-rich_rpt_typical-subtyp"/>
</dbReference>
<feature type="domain" description="C-JID" evidence="9">
    <location>
        <begin position="1078"/>
        <end position="1219"/>
    </location>
</feature>
<proteinExistence type="predicted"/>
<evidence type="ECO:0000259" key="8">
    <source>
        <dbReference type="Pfam" id="PF00931"/>
    </source>
</evidence>
<dbReference type="Gene3D" id="3.40.50.300">
    <property type="entry name" value="P-loop containing nucleotide triphosphate hydrolases"/>
    <property type="match status" value="1"/>
</dbReference>
<dbReference type="Pfam" id="PF00560">
    <property type="entry name" value="LRR_1"/>
    <property type="match status" value="2"/>
</dbReference>
<evidence type="ECO:0000256" key="5">
    <source>
        <dbReference type="ARBA" id="ARBA00023027"/>
    </source>
</evidence>
<dbReference type="InterPro" id="IPR002182">
    <property type="entry name" value="NB-ARC"/>
</dbReference>
<gene>
    <name evidence="11" type="ORF">SADUNF_Sadunf19G0075900</name>
</gene>
<dbReference type="SUPFAM" id="SSF52540">
    <property type="entry name" value="P-loop containing nucleoside triphosphate hydrolases"/>
    <property type="match status" value="1"/>
</dbReference>
<dbReference type="PANTHER" id="PTHR47186">
    <property type="entry name" value="LEUCINE-RICH REPEAT-CONTAINING PROTEIN 57"/>
    <property type="match status" value="1"/>
</dbReference>
<dbReference type="InterPro" id="IPR001611">
    <property type="entry name" value="Leu-rich_rpt"/>
</dbReference>
<evidence type="ECO:0000313" key="11">
    <source>
        <dbReference type="EMBL" id="KAF9661505.1"/>
    </source>
</evidence>
<dbReference type="EC" id="3.2.2.6" evidence="1"/>
<dbReference type="PRINTS" id="PR00364">
    <property type="entry name" value="DISEASERSIST"/>
</dbReference>
<evidence type="ECO:0000256" key="6">
    <source>
        <dbReference type="ARBA" id="ARBA00047304"/>
    </source>
</evidence>
<evidence type="ECO:0000313" key="12">
    <source>
        <dbReference type="Proteomes" id="UP000657918"/>
    </source>
</evidence>
<evidence type="ECO:0000256" key="3">
    <source>
        <dbReference type="ARBA" id="ARBA00022737"/>
    </source>
</evidence>
<evidence type="ECO:0000256" key="1">
    <source>
        <dbReference type="ARBA" id="ARBA00011982"/>
    </source>
</evidence>